<dbReference type="PANTHER" id="PTHR13356">
    <property type="entry name" value="OB FOLD NUCLEIC ACID BINDING PROTEIN-RELATED"/>
    <property type="match status" value="1"/>
</dbReference>
<feature type="compositionally biased region" description="Polar residues" evidence="2">
    <location>
        <begin position="190"/>
        <end position="202"/>
    </location>
</feature>
<feature type="non-terminal residue" evidence="3">
    <location>
        <position position="1"/>
    </location>
</feature>
<dbReference type="Gene3D" id="2.40.50.140">
    <property type="entry name" value="Nucleic acid-binding proteins"/>
    <property type="match status" value="1"/>
</dbReference>
<dbReference type="GO" id="GO:0044818">
    <property type="term" value="P:mitotic G2/M transition checkpoint"/>
    <property type="evidence" value="ECO:0007669"/>
    <property type="project" value="TreeGrafter"/>
</dbReference>
<proteinExistence type="evidence at transcript level"/>
<accession>A0A0K8TRI2</accession>
<dbReference type="EMBL" id="GDAI01001073">
    <property type="protein sequence ID" value="JAI16530.1"/>
    <property type="molecule type" value="mRNA"/>
</dbReference>
<feature type="region of interest" description="Disordered" evidence="2">
    <location>
        <begin position="117"/>
        <end position="208"/>
    </location>
</feature>
<evidence type="ECO:0000256" key="2">
    <source>
        <dbReference type="SAM" id="MobiDB-lite"/>
    </source>
</evidence>
<dbReference type="CDD" id="cd04491">
    <property type="entry name" value="SoSSB_OBF"/>
    <property type="match status" value="1"/>
</dbReference>
<dbReference type="PANTHER" id="PTHR13356:SF0">
    <property type="entry name" value="SOSS COMPLEX SUBUNIT B HOMOLOG"/>
    <property type="match status" value="1"/>
</dbReference>
<dbReference type="SUPFAM" id="SSF50249">
    <property type="entry name" value="Nucleic acid-binding proteins"/>
    <property type="match status" value="1"/>
</dbReference>
<dbReference type="AlphaFoldDB" id="A0A0K8TRI2"/>
<organism evidence="3">
    <name type="scientific">Tabanus bromius</name>
    <name type="common">Band-eyed brown horse fly</name>
    <dbReference type="NCBI Taxonomy" id="304241"/>
    <lineage>
        <taxon>Eukaryota</taxon>
        <taxon>Metazoa</taxon>
        <taxon>Ecdysozoa</taxon>
        <taxon>Arthropoda</taxon>
        <taxon>Hexapoda</taxon>
        <taxon>Insecta</taxon>
        <taxon>Pterygota</taxon>
        <taxon>Neoptera</taxon>
        <taxon>Endopterygota</taxon>
        <taxon>Diptera</taxon>
        <taxon>Brachycera</taxon>
        <taxon>Tabanomorpha</taxon>
        <taxon>Tabanoidea</taxon>
        <taxon>Tabanidae</taxon>
        <taxon>Tabanus</taxon>
    </lineage>
</organism>
<dbReference type="InterPro" id="IPR012340">
    <property type="entry name" value="NA-bd_OB-fold"/>
</dbReference>
<dbReference type="GO" id="GO:0070876">
    <property type="term" value="C:SOSS complex"/>
    <property type="evidence" value="ECO:0007669"/>
    <property type="project" value="TreeGrafter"/>
</dbReference>
<evidence type="ECO:0000256" key="1">
    <source>
        <dbReference type="ARBA" id="ARBA00023125"/>
    </source>
</evidence>
<dbReference type="GO" id="GO:0005694">
    <property type="term" value="C:chromosome"/>
    <property type="evidence" value="ECO:0007669"/>
    <property type="project" value="UniProtKB-ARBA"/>
</dbReference>
<feature type="compositionally biased region" description="Low complexity" evidence="2">
    <location>
        <begin position="172"/>
        <end position="189"/>
    </location>
</feature>
<dbReference type="GO" id="GO:0000724">
    <property type="term" value="P:double-strand break repair via homologous recombination"/>
    <property type="evidence" value="ECO:0007669"/>
    <property type="project" value="TreeGrafter"/>
</dbReference>
<dbReference type="FunFam" id="2.40.50.140:FF:000072">
    <property type="entry name" value="SOSS complex subunit B2"/>
    <property type="match status" value="1"/>
</dbReference>
<keyword evidence="1" id="KW-0238">DNA-binding</keyword>
<dbReference type="GO" id="GO:0003677">
    <property type="term" value="F:DNA binding"/>
    <property type="evidence" value="ECO:0007669"/>
    <property type="project" value="UniProtKB-KW"/>
</dbReference>
<name>A0A0K8TRI2_TABBR</name>
<feature type="compositionally biased region" description="Polar residues" evidence="2">
    <location>
        <begin position="128"/>
        <end position="139"/>
    </location>
</feature>
<reference evidence="3" key="1">
    <citation type="journal article" date="2015" name="Insect Biochem. Mol. Biol.">
        <title>An insight into the sialome of the horse fly, Tabanus bromius.</title>
        <authorList>
            <person name="Ribeiro J.M."/>
            <person name="Kazimirova M."/>
            <person name="Takac P."/>
            <person name="Andersen J.F."/>
            <person name="Francischetti I.M."/>
        </authorList>
    </citation>
    <scope>NUCLEOTIDE SEQUENCE</scope>
</reference>
<dbReference type="InterPro" id="IPR051231">
    <property type="entry name" value="SOSS-B"/>
</dbReference>
<sequence>DCIAIKDIKPGLKNINVVFIVLEVGAALVTKENREVRNFKVADQTASINVSVWDEPGKLLVPGDIVKLTKGYASIFRHCLTLYSGKNGDIHKIGDFCLVFNEQLNMSEPKRLEMTMPMTPQIPAPSMMANNGSTNNGNIASGRANAPTMSTTDRKNATPGPGASQKGSSRMQQNSDQNKTQQQQQSQQKGNRSGRSNQSRTNVKNDRR</sequence>
<dbReference type="GO" id="GO:0010212">
    <property type="term" value="P:response to ionizing radiation"/>
    <property type="evidence" value="ECO:0007669"/>
    <property type="project" value="TreeGrafter"/>
</dbReference>
<evidence type="ECO:0000313" key="3">
    <source>
        <dbReference type="EMBL" id="JAI16530.1"/>
    </source>
</evidence>
<protein>
    <submittedName>
        <fullName evidence="3">Putative nucleic acid binding protein</fullName>
    </submittedName>
</protein>